<feature type="compositionally biased region" description="Polar residues" evidence="2">
    <location>
        <begin position="43"/>
        <end position="52"/>
    </location>
</feature>
<proteinExistence type="predicted"/>
<name>A0AAD5YGG2_9APHY</name>
<dbReference type="InterPro" id="IPR013762">
    <property type="entry name" value="Integrase-like_cat_sf"/>
</dbReference>
<dbReference type="GO" id="GO:0015074">
    <property type="term" value="P:DNA integration"/>
    <property type="evidence" value="ECO:0007669"/>
    <property type="project" value="InterPro"/>
</dbReference>
<gene>
    <name evidence="3" type="ORF">NLI96_g3578</name>
</gene>
<evidence type="ECO:0000313" key="4">
    <source>
        <dbReference type="Proteomes" id="UP001212997"/>
    </source>
</evidence>
<dbReference type="SUPFAM" id="SSF56349">
    <property type="entry name" value="DNA breaking-rejoining enzymes"/>
    <property type="match status" value="1"/>
</dbReference>
<dbReference type="PANTHER" id="PTHR33050">
    <property type="entry name" value="REVERSE TRANSCRIPTASE DOMAIN-CONTAINING PROTEIN"/>
    <property type="match status" value="1"/>
</dbReference>
<protein>
    <submittedName>
        <fullName evidence="3">Uncharacterized protein</fullName>
    </submittedName>
</protein>
<dbReference type="PANTHER" id="PTHR33050:SF7">
    <property type="entry name" value="RIBONUCLEASE H"/>
    <property type="match status" value="1"/>
</dbReference>
<feature type="compositionally biased region" description="Low complexity" evidence="2">
    <location>
        <begin position="26"/>
        <end position="35"/>
    </location>
</feature>
<feature type="region of interest" description="Disordered" evidence="2">
    <location>
        <begin position="769"/>
        <end position="806"/>
    </location>
</feature>
<dbReference type="Gene3D" id="1.10.443.10">
    <property type="entry name" value="Intergrase catalytic core"/>
    <property type="match status" value="1"/>
</dbReference>
<dbReference type="AlphaFoldDB" id="A0AAD5YGG2"/>
<evidence type="ECO:0000256" key="1">
    <source>
        <dbReference type="ARBA" id="ARBA00023172"/>
    </source>
</evidence>
<dbReference type="EMBL" id="JANAWD010000094">
    <property type="protein sequence ID" value="KAJ3487366.1"/>
    <property type="molecule type" value="Genomic_DNA"/>
</dbReference>
<dbReference type="GO" id="GO:0003677">
    <property type="term" value="F:DNA binding"/>
    <property type="evidence" value="ECO:0007669"/>
    <property type="project" value="InterPro"/>
</dbReference>
<comment type="caution">
    <text evidence="3">The sequence shown here is derived from an EMBL/GenBank/DDBJ whole genome shotgun (WGS) entry which is preliminary data.</text>
</comment>
<dbReference type="InterPro" id="IPR052055">
    <property type="entry name" value="Hepadnavirus_pol/RT"/>
</dbReference>
<keyword evidence="1" id="KW-0233">DNA recombination</keyword>
<keyword evidence="4" id="KW-1185">Reference proteome</keyword>
<evidence type="ECO:0000313" key="3">
    <source>
        <dbReference type="EMBL" id="KAJ3487366.1"/>
    </source>
</evidence>
<reference evidence="3" key="1">
    <citation type="submission" date="2022-07" db="EMBL/GenBank/DDBJ databases">
        <title>Genome Sequence of Physisporinus lineatus.</title>
        <authorList>
            <person name="Buettner E."/>
        </authorList>
    </citation>
    <scope>NUCLEOTIDE SEQUENCE</scope>
    <source>
        <strain evidence="3">VT162</strain>
    </source>
</reference>
<organism evidence="3 4">
    <name type="scientific">Meripilus lineatus</name>
    <dbReference type="NCBI Taxonomy" id="2056292"/>
    <lineage>
        <taxon>Eukaryota</taxon>
        <taxon>Fungi</taxon>
        <taxon>Dikarya</taxon>
        <taxon>Basidiomycota</taxon>
        <taxon>Agaricomycotina</taxon>
        <taxon>Agaricomycetes</taxon>
        <taxon>Polyporales</taxon>
        <taxon>Meripilaceae</taxon>
        <taxon>Meripilus</taxon>
    </lineage>
</organism>
<sequence length="1170" mass="131754">MQAPRIRSSGEIEREMVKKLTKWSRLGLSTGGSSTEIRADGQPKSNNANYLTRSPKGLPTRARKHNLHPFKPQAPLLSQFAQFASADTNITSAPAMPPPSGAVVKPSAKEITQENWSILRATDFVSISNAPEVAAALKTRTDMSVPDVVGETMEPMTALERRRLRAHTPLIHQAWFALLVKTNLLHKYPTIHIDIREGFRIGFPSLRYTFAPPNSSSLYTHPSEFEHILHREFTAGRYLGPFTQFKVFSLIGHFQSSPLSMIPKPHKPNSFCLIQDFSFPHSPLSPYRSVNLFTDSDSFLCTWGTFNTIYMTVINLPPGSQAAIRDVAEAYRIIPLHPSQWNGAVVRISEQDSFAIDTAMAFSASPNAGVFGGVADAAADLLRASGIGPVSKWVDDHVFFRIPIKHIESYNEKRATWRNDIHKYGGKHITGGRIWYGGAILSDGRIEEFDEDMTFPLKVINQTSSSEYPYDLTDLDKIFDFLGIPWQKEKDQPFNESFVFTGFLWDITKKSVALTEAKRDKYRNAAIEWSKSRVHTLQEAEKLHGKLLHVTQILPIGRAYLNNLETFIAIARHHPFKPKTPPRDTIEDITWWIGRLSNPIQRPIQLPPPIEDLSAYSDASSGLGIAVTLGPHWRAWRLQPGWNAESRDIGWAEAVGFELLIKLIIETRGHPQPRNFLVHCDNQGVVEAWKRGRSRNKQVNKTFRCTFDLLESQKSLVTASYIRSSENPADKPSRGIYPPVYLLLPRIQLPTALQPYLQDFDSNHRVPPIIPPSYSLPTPPQRRFNAPLPQEKPQRKPKPYPSDLQLNPSPLRPHVCSCDRLRSWKPAACHADRALADIPGISLEDRQRLEQVNAHAFAESTLQTYGAGLLVYHIYCDTKLILEEDRAPAKAGLIQTFVSSLIAGIRAWHLIHSLPWTMKGKHLKLLYKSADKLAPDASKRTPRTPVVIKDLEKILAMLDLSDSFDVATGSCATILIYAIARSGELTVPNLTAFDPTLHPQILNLSEEEDDEGHIAFQIWLPSTKRKPVDGEAISFAAQNTPTCPVAALRRHLDLNKPVAGEHLFSYSYYNPRKKTHERRPLTKTAFIDRINKAAKEAGLKPVHGHGFRIGGVLFYLLLGRPFQVVKEIGRWSSDTFTIYLRRHTAILAPYLQPDRMTRGEFPPMLLSRSH</sequence>
<dbReference type="GO" id="GO:0006310">
    <property type="term" value="P:DNA recombination"/>
    <property type="evidence" value="ECO:0007669"/>
    <property type="project" value="UniProtKB-KW"/>
</dbReference>
<dbReference type="InterPro" id="IPR011010">
    <property type="entry name" value="DNA_brk_join_enz"/>
</dbReference>
<dbReference type="Proteomes" id="UP001212997">
    <property type="component" value="Unassembled WGS sequence"/>
</dbReference>
<evidence type="ECO:0000256" key="2">
    <source>
        <dbReference type="SAM" id="MobiDB-lite"/>
    </source>
</evidence>
<accession>A0AAD5YGG2</accession>
<feature type="region of interest" description="Disordered" evidence="2">
    <location>
        <begin position="24"/>
        <end position="59"/>
    </location>
</feature>